<accession>A0ABR0PR19</accession>
<evidence type="ECO:0000313" key="4">
    <source>
        <dbReference type="Proteomes" id="UP001358586"/>
    </source>
</evidence>
<organism evidence="3 4">
    <name type="scientific">Gossypium arboreum</name>
    <name type="common">Tree cotton</name>
    <name type="synonym">Gossypium nanking</name>
    <dbReference type="NCBI Taxonomy" id="29729"/>
    <lineage>
        <taxon>Eukaryota</taxon>
        <taxon>Viridiplantae</taxon>
        <taxon>Streptophyta</taxon>
        <taxon>Embryophyta</taxon>
        <taxon>Tracheophyta</taxon>
        <taxon>Spermatophyta</taxon>
        <taxon>Magnoliopsida</taxon>
        <taxon>eudicotyledons</taxon>
        <taxon>Gunneridae</taxon>
        <taxon>Pentapetalae</taxon>
        <taxon>rosids</taxon>
        <taxon>malvids</taxon>
        <taxon>Malvales</taxon>
        <taxon>Malvaceae</taxon>
        <taxon>Malvoideae</taxon>
        <taxon>Gossypium</taxon>
    </lineage>
</organism>
<dbReference type="PANTHER" id="PTHR31642:SF188">
    <property type="entry name" value="SHIKIMATE O-HYDROXYCINNAMOYLTRANSFERASE-LIKE"/>
    <property type="match status" value="1"/>
</dbReference>
<dbReference type="Pfam" id="PF02458">
    <property type="entry name" value="Transferase"/>
    <property type="match status" value="2"/>
</dbReference>
<dbReference type="Gene3D" id="3.30.559.10">
    <property type="entry name" value="Chloramphenicol acetyltransferase-like domain"/>
    <property type="match status" value="3"/>
</dbReference>
<evidence type="ECO:0000256" key="2">
    <source>
        <dbReference type="SAM" id="MobiDB-lite"/>
    </source>
</evidence>
<evidence type="ECO:0008006" key="5">
    <source>
        <dbReference type="Google" id="ProtNLM"/>
    </source>
</evidence>
<gene>
    <name evidence="3" type="ORF">PVK06_021811</name>
</gene>
<dbReference type="Proteomes" id="UP001358586">
    <property type="component" value="Chromosome 6"/>
</dbReference>
<dbReference type="InterPro" id="IPR050317">
    <property type="entry name" value="Plant_Fungal_Acyltransferase"/>
</dbReference>
<name>A0ABR0PR19_GOSAR</name>
<comment type="caution">
    <text evidence="3">The sequence shown here is derived from an EMBL/GenBank/DDBJ whole genome shotgun (WGS) entry which is preliminary data.</text>
</comment>
<sequence>MDVSVKRWSMIRPAQDTPKERQWISNLDVVMTTYHLPLLFFYKPNGASDFFKPQVLQEALSKTLVQFYPMAGRLGRDENGRLEILCNAEGVLWIEAETTSAMDDLDGFTPCSKLRKLVPTADYSGDISSYPLIMAQVTTLKCGGVCLGIATHHTLTDGTTAFHFINSWSEMARSLPQISMPPLIDRTLLRARVPPTPRFHHLEYDPPPSLNTSTSLGPNNHKPSTVSVFKITQNQLNTLKAKSREHGNKTNYSTYTILAAYIWRCATKARGLSYDQPTKLNMPTNGRPRLHPPLPSTYVGNTVFTASLIALSGHLQSEPFVNTLERVHGTLKRMNNEYLRSAVDYLETLPDITVARREPDIYQCPNLRINKWTRLSIYDADFGWGRPIYMGPAHVVHEGKIYILSSPTDDGSLSLVACLQTAHMKLFEKHLYEGLKWSMIRPAQDTPKERQWISNLDVVMTTFHAPLLFFYKPNGSSDFFKPQVLQEALSKTLVQFYLMAGRLGRDENGRLEILCNAEGVLWIEAETTSAMDDLDGFTRCSKLRKLVPTADYSGDISSYPLMAQVTTLKCGGVCLGIATHHTWNNGLSFHQ</sequence>
<proteinExistence type="inferred from homology"/>
<keyword evidence="4" id="KW-1185">Reference proteome</keyword>
<feature type="region of interest" description="Disordered" evidence="2">
    <location>
        <begin position="199"/>
        <end position="219"/>
    </location>
</feature>
<dbReference type="EMBL" id="JARKNE010000006">
    <property type="protein sequence ID" value="KAK5826878.1"/>
    <property type="molecule type" value="Genomic_DNA"/>
</dbReference>
<comment type="similarity">
    <text evidence="1">Belongs to the plant acyltransferase family.</text>
</comment>
<dbReference type="InterPro" id="IPR023213">
    <property type="entry name" value="CAT-like_dom_sf"/>
</dbReference>
<protein>
    <recommendedName>
        <fullName evidence="5">Shikimate O-hydroxycinnamoyltransferase-like</fullName>
    </recommendedName>
</protein>
<dbReference type="SUPFAM" id="SSF52777">
    <property type="entry name" value="CoA-dependent acyltransferases"/>
    <property type="match status" value="1"/>
</dbReference>
<evidence type="ECO:0000256" key="1">
    <source>
        <dbReference type="ARBA" id="ARBA00009861"/>
    </source>
</evidence>
<evidence type="ECO:0000313" key="3">
    <source>
        <dbReference type="EMBL" id="KAK5826878.1"/>
    </source>
</evidence>
<reference evidence="3 4" key="1">
    <citation type="submission" date="2023-03" db="EMBL/GenBank/DDBJ databases">
        <title>WGS of Gossypium arboreum.</title>
        <authorList>
            <person name="Yu D."/>
        </authorList>
    </citation>
    <scope>NUCLEOTIDE SEQUENCE [LARGE SCALE GENOMIC DNA]</scope>
    <source>
        <tissue evidence="3">Leaf</tissue>
    </source>
</reference>
<feature type="compositionally biased region" description="Polar residues" evidence="2">
    <location>
        <begin position="210"/>
        <end position="219"/>
    </location>
</feature>
<dbReference type="PANTHER" id="PTHR31642">
    <property type="entry name" value="TRICHOTHECENE 3-O-ACETYLTRANSFERASE"/>
    <property type="match status" value="1"/>
</dbReference>